<evidence type="ECO:0000256" key="2">
    <source>
        <dbReference type="SAM" id="Phobius"/>
    </source>
</evidence>
<dbReference type="InterPro" id="IPR000914">
    <property type="entry name" value="SBP_5_dom"/>
</dbReference>
<evidence type="ECO:0000313" key="5">
    <source>
        <dbReference type="Proteomes" id="UP000666915"/>
    </source>
</evidence>
<dbReference type="Gene3D" id="3.30.200.20">
    <property type="entry name" value="Phosphorylase Kinase, domain 1"/>
    <property type="match status" value="1"/>
</dbReference>
<reference evidence="4 5" key="1">
    <citation type="submission" date="2021-03" db="EMBL/GenBank/DDBJ databases">
        <authorList>
            <person name="Kanchanasin P."/>
            <person name="Saeng-In P."/>
            <person name="Phongsopitanun W."/>
            <person name="Yuki M."/>
            <person name="Kudo T."/>
            <person name="Ohkuma M."/>
            <person name="Tanasupawat S."/>
        </authorList>
    </citation>
    <scope>NUCLEOTIDE SEQUENCE [LARGE SCALE GENOMIC DNA]</scope>
    <source>
        <strain evidence="4 5">L46</strain>
    </source>
</reference>
<sequence length="949" mass="98127">MPDIRPLRPGDPERLGDYRLTGLLGEGGQGAVYLAEDEPGHRVAVKLLHARFSADPKARSRFAAEVAVAQRVSAFCTARILDSDVEGDRPYIVSEYIDGPSLSAALAEGGPQRDADLDRLAIGTMTALAAIHQAGVVHRDFKPANVLLAADGPRVIDFGIARALDATGTLSSTAVGTPAYMAPEQISGAPVGPAADVFAWGATMAVAATGRPAFGQDSIPAVMHRILNMAPDLGMMPEPLRGVVAHCLSKDPALRPASQQVLATLLTLAGNPPRPGGGGDGADEMLSRGAETAAADSARLEAAWSPLGVRQSLTPQSLASYPQLAQSPPVPQAPFHQPPANMPPPGPGVPVPQAQPQPQAPGAPWSGPSAYAGPSTWPSGQQQAPPGPGVDMTKPPGTRSRKRIGVLAGAGGAAAVALALVATVIIMNTGGGGGHKPEPPVGRDGGTLRTAVASLGSTDGEIDPSHSYVGTERFLDKLLFTGLAETGPDGVVRNRLATEIKSDGTCSKWTIGIKEGTTFSDGSPVDAAAFERGWTRAARTPTGGGPVLMADIVGYPEASSGQAGTLSGVHASGSVIDVDLTSPNCDFPKRLGDPAFAPLPRSAGSSDNASYNQNPVGNGPFKLQTYEKGKSYTLVRNDRWACGRTKLDTVQVSVLTDTAQGRVTFASGGTDWAPLPSAAGAATPSAGTPSGGTTLTRTLPFTRMLVPVTARGPMKSKEARLAVSYALDRRSLAAVYGTGYAPAHGLVPPSLPGFGKAGVCASCDASDPAQAKRLATQAGLGPGTKIRLYLQQTTSSATAAQAVQARLRQVLGWSVELKTTPLSDWNKFRQVVTAGDASGLALFAWGPDYPSPYTMLWSLLGGTLVGKSDSYNLAGWKNSTFDGLISNAVRTVSDDQRTKLYQQAERIALDDMALIPLVQTGTGALASNRFVNLRMDYDGDPTVATAALK</sequence>
<evidence type="ECO:0000259" key="3">
    <source>
        <dbReference type="PROSITE" id="PS50011"/>
    </source>
</evidence>
<proteinExistence type="predicted"/>
<dbReference type="PROSITE" id="PS50011">
    <property type="entry name" value="PROTEIN_KINASE_DOM"/>
    <property type="match status" value="1"/>
</dbReference>
<keyword evidence="5" id="KW-1185">Reference proteome</keyword>
<dbReference type="PANTHER" id="PTHR30290:SF83">
    <property type="entry name" value="ABC TRANSPORTER SUBSTRATE-BINDING PROTEIN"/>
    <property type="match status" value="1"/>
</dbReference>
<feature type="compositionally biased region" description="Low complexity" evidence="1">
    <location>
        <begin position="362"/>
        <end position="384"/>
    </location>
</feature>
<dbReference type="RefSeq" id="WP_208266556.1">
    <property type="nucleotide sequence ID" value="NZ_BAAAGM010000060.1"/>
</dbReference>
<evidence type="ECO:0000313" key="4">
    <source>
        <dbReference type="EMBL" id="MBO2438214.1"/>
    </source>
</evidence>
<dbReference type="InterPro" id="IPR039424">
    <property type="entry name" value="SBP_5"/>
</dbReference>
<dbReference type="Gene3D" id="1.10.510.10">
    <property type="entry name" value="Transferase(Phosphotransferase) domain 1"/>
    <property type="match status" value="1"/>
</dbReference>
<dbReference type="InterPro" id="IPR000719">
    <property type="entry name" value="Prot_kinase_dom"/>
</dbReference>
<keyword evidence="2" id="KW-1133">Transmembrane helix</keyword>
<dbReference type="InterPro" id="IPR011009">
    <property type="entry name" value="Kinase-like_dom_sf"/>
</dbReference>
<name>A0ABS3QW60_9ACTN</name>
<keyword evidence="2" id="KW-0812">Transmembrane</keyword>
<feature type="region of interest" description="Disordered" evidence="1">
    <location>
        <begin position="322"/>
        <end position="401"/>
    </location>
</feature>
<feature type="compositionally biased region" description="Pro residues" evidence="1">
    <location>
        <begin position="328"/>
        <end position="361"/>
    </location>
</feature>
<keyword evidence="2" id="KW-0472">Membrane</keyword>
<dbReference type="CDD" id="cd14014">
    <property type="entry name" value="STKc_PknB_like"/>
    <property type="match status" value="1"/>
</dbReference>
<dbReference type="InterPro" id="IPR008271">
    <property type="entry name" value="Ser/Thr_kinase_AS"/>
</dbReference>
<feature type="transmembrane region" description="Helical" evidence="2">
    <location>
        <begin position="404"/>
        <end position="427"/>
    </location>
</feature>
<gene>
    <name evidence="4" type="ORF">J4557_11865</name>
</gene>
<dbReference type="Pfam" id="PF00496">
    <property type="entry name" value="SBP_bac_5"/>
    <property type="match status" value="1"/>
</dbReference>
<accession>A0ABS3QW60</accession>
<protein>
    <submittedName>
        <fullName evidence="4">Protein kinase</fullName>
    </submittedName>
</protein>
<dbReference type="CDD" id="cd00995">
    <property type="entry name" value="PBP2_NikA_DppA_OppA_like"/>
    <property type="match status" value="1"/>
</dbReference>
<dbReference type="Gene3D" id="3.10.105.10">
    <property type="entry name" value="Dipeptide-binding Protein, Domain 3"/>
    <property type="match status" value="1"/>
</dbReference>
<dbReference type="EMBL" id="JAGEOK010000007">
    <property type="protein sequence ID" value="MBO2438214.1"/>
    <property type="molecule type" value="Genomic_DNA"/>
</dbReference>
<dbReference type="Proteomes" id="UP000666915">
    <property type="component" value="Unassembled WGS sequence"/>
</dbReference>
<feature type="region of interest" description="Disordered" evidence="1">
    <location>
        <begin position="268"/>
        <end position="293"/>
    </location>
</feature>
<dbReference type="SUPFAM" id="SSF56112">
    <property type="entry name" value="Protein kinase-like (PK-like)"/>
    <property type="match status" value="1"/>
</dbReference>
<dbReference type="SUPFAM" id="SSF53850">
    <property type="entry name" value="Periplasmic binding protein-like II"/>
    <property type="match status" value="1"/>
</dbReference>
<keyword evidence="4" id="KW-0418">Kinase</keyword>
<dbReference type="PROSITE" id="PS00108">
    <property type="entry name" value="PROTEIN_KINASE_ST"/>
    <property type="match status" value="1"/>
</dbReference>
<dbReference type="GO" id="GO:0016301">
    <property type="term" value="F:kinase activity"/>
    <property type="evidence" value="ECO:0007669"/>
    <property type="project" value="UniProtKB-KW"/>
</dbReference>
<organism evidence="4 5">
    <name type="scientific">Actinomadura nitritigenes</name>
    <dbReference type="NCBI Taxonomy" id="134602"/>
    <lineage>
        <taxon>Bacteria</taxon>
        <taxon>Bacillati</taxon>
        <taxon>Actinomycetota</taxon>
        <taxon>Actinomycetes</taxon>
        <taxon>Streptosporangiales</taxon>
        <taxon>Thermomonosporaceae</taxon>
        <taxon>Actinomadura</taxon>
    </lineage>
</organism>
<dbReference type="PANTHER" id="PTHR30290">
    <property type="entry name" value="PERIPLASMIC BINDING COMPONENT OF ABC TRANSPORTER"/>
    <property type="match status" value="1"/>
</dbReference>
<keyword evidence="4" id="KW-0808">Transferase</keyword>
<dbReference type="Gene3D" id="3.40.190.10">
    <property type="entry name" value="Periplasmic binding protein-like II"/>
    <property type="match status" value="1"/>
</dbReference>
<dbReference type="Pfam" id="PF00069">
    <property type="entry name" value="Pkinase"/>
    <property type="match status" value="1"/>
</dbReference>
<evidence type="ECO:0000256" key="1">
    <source>
        <dbReference type="SAM" id="MobiDB-lite"/>
    </source>
</evidence>
<feature type="domain" description="Protein kinase" evidence="3">
    <location>
        <begin position="18"/>
        <end position="268"/>
    </location>
</feature>
<comment type="caution">
    <text evidence="4">The sequence shown here is derived from an EMBL/GenBank/DDBJ whole genome shotgun (WGS) entry which is preliminary data.</text>
</comment>